<feature type="compositionally biased region" description="Pro residues" evidence="1">
    <location>
        <begin position="130"/>
        <end position="148"/>
    </location>
</feature>
<accession>A0A0N1F6W8</accession>
<feature type="compositionally biased region" description="Polar residues" evidence="1">
    <location>
        <begin position="203"/>
        <end position="213"/>
    </location>
</feature>
<evidence type="ECO:0000256" key="1">
    <source>
        <dbReference type="SAM" id="MobiDB-lite"/>
    </source>
</evidence>
<evidence type="ECO:0000313" key="4">
    <source>
        <dbReference type="Proteomes" id="UP000031553"/>
    </source>
</evidence>
<protein>
    <submittedName>
        <fullName evidence="3">Uncharacterized protein</fullName>
    </submittedName>
</protein>
<name>A0A0N1F6W8_9PROT</name>
<gene>
    <name evidence="3" type="ORF">GLUCOINTEAF2_0201184</name>
</gene>
<keyword evidence="2" id="KW-1133">Transmembrane helix</keyword>
<feature type="region of interest" description="Disordered" evidence="1">
    <location>
        <begin position="86"/>
        <end position="251"/>
    </location>
</feature>
<dbReference type="RefSeq" id="WP_039733406.1">
    <property type="nucleotide sequence ID" value="NZ_JUFX02000247.1"/>
</dbReference>
<evidence type="ECO:0000313" key="3">
    <source>
        <dbReference type="EMBL" id="KPH85301.1"/>
    </source>
</evidence>
<comment type="caution">
    <text evidence="3">The sequence shown here is derived from an EMBL/GenBank/DDBJ whole genome shotgun (WGS) entry which is preliminary data.</text>
</comment>
<dbReference type="EMBL" id="JUFX02000247">
    <property type="protein sequence ID" value="KPH85301.1"/>
    <property type="molecule type" value="Genomic_DNA"/>
</dbReference>
<evidence type="ECO:0000256" key="2">
    <source>
        <dbReference type="SAM" id="Phobius"/>
    </source>
</evidence>
<reference evidence="3 4" key="1">
    <citation type="submission" date="2015-07" db="EMBL/GenBank/DDBJ databases">
        <title>Draft Genome Sequence of Komagataeibacter intermedius Strain AF2, Isolated from Kombucha Tea.</title>
        <authorList>
            <person name="Santos R.A."/>
            <person name="Berretta A.A."/>
            <person name="Barud H.S."/>
            <person name="Ribeiro S.J."/>
            <person name="Gonzalez-Garcia L.N."/>
            <person name="Zucchi T.D."/>
            <person name="Goldman G.H."/>
            <person name="Riano-Pachon D.M."/>
        </authorList>
    </citation>
    <scope>NUCLEOTIDE SEQUENCE [LARGE SCALE GENOMIC DNA]</scope>
    <source>
        <strain evidence="3 4">AF2</strain>
    </source>
</reference>
<organism evidence="3 4">
    <name type="scientific">Komagataeibacter intermedius AF2</name>
    <dbReference type="NCBI Taxonomy" id="1458464"/>
    <lineage>
        <taxon>Bacteria</taxon>
        <taxon>Pseudomonadati</taxon>
        <taxon>Pseudomonadota</taxon>
        <taxon>Alphaproteobacteria</taxon>
        <taxon>Acetobacterales</taxon>
        <taxon>Acetobacteraceae</taxon>
        <taxon>Komagataeibacter</taxon>
    </lineage>
</organism>
<dbReference type="AlphaFoldDB" id="A0A0N1F6W8"/>
<feature type="transmembrane region" description="Helical" evidence="2">
    <location>
        <begin position="12"/>
        <end position="39"/>
    </location>
</feature>
<keyword evidence="2" id="KW-0472">Membrane</keyword>
<dbReference type="OrthoDB" id="7266924at2"/>
<sequence length="251" mass="27370">MLSSLFPEWMPAWAQAVLLVGGILFTLVWLLVPFAVFGVKGRLDNLAIQLDDLQAELRVLAMGQHAPAAPASVAAGDILPDIVPPAAPSSAPVWEPGPTRPATTDYDGMGDETDIPAYERRAARAQPAQPIRPAPPVRPQPRPEPIRPAEPVRAPEPLRAPPRQHDIADEWDVLSSARKAQRAYVPRAPEGAGDDDRRDSRDTPSLSEWSRTSPPRDDAASRGARPVRASVWPPERGARAEPTLRWPPRPE</sequence>
<proteinExistence type="predicted"/>
<keyword evidence="2" id="KW-0812">Transmembrane</keyword>
<dbReference type="Proteomes" id="UP000031553">
    <property type="component" value="Unassembled WGS sequence"/>
</dbReference>